<feature type="chain" id="PRO_5025354769" evidence="1">
    <location>
        <begin position="27"/>
        <end position="132"/>
    </location>
</feature>
<name>A0A6B0S6Y6_9CETA</name>
<accession>A0A6B0S6Y6</accession>
<evidence type="ECO:0000313" key="2">
    <source>
        <dbReference type="EMBL" id="MXQ97465.1"/>
    </source>
</evidence>
<dbReference type="AlphaFoldDB" id="A0A6B0S6Y6"/>
<dbReference type="Proteomes" id="UP000322234">
    <property type="component" value="Unassembled WGS sequence"/>
</dbReference>
<organism evidence="2 3">
    <name type="scientific">Bos mutus</name>
    <name type="common">wild yak</name>
    <dbReference type="NCBI Taxonomy" id="72004"/>
    <lineage>
        <taxon>Eukaryota</taxon>
        <taxon>Metazoa</taxon>
        <taxon>Chordata</taxon>
        <taxon>Craniata</taxon>
        <taxon>Vertebrata</taxon>
        <taxon>Euteleostomi</taxon>
        <taxon>Mammalia</taxon>
        <taxon>Eutheria</taxon>
        <taxon>Laurasiatheria</taxon>
        <taxon>Artiodactyla</taxon>
        <taxon>Ruminantia</taxon>
        <taxon>Pecora</taxon>
        <taxon>Bovidae</taxon>
        <taxon>Bovinae</taxon>
        <taxon>Bos</taxon>
    </lineage>
</organism>
<evidence type="ECO:0000313" key="3">
    <source>
        <dbReference type="Proteomes" id="UP000322234"/>
    </source>
</evidence>
<proteinExistence type="predicted"/>
<keyword evidence="1" id="KW-0732">Signal</keyword>
<evidence type="ECO:0000256" key="1">
    <source>
        <dbReference type="SAM" id="SignalP"/>
    </source>
</evidence>
<sequence>MSIWVYICSSVIISACISSIHESVSAYPIHTFTYVYRSVSVDLHVYPLSASPSLTASPSTVCIPVSVYIVRICIHISMYVCTTYSYIITSINCVHVSVSFTSSSEPASPSIHSCLSPSVSATSPSMYSYLSL</sequence>
<comment type="caution">
    <text evidence="2">The sequence shown here is derived from an EMBL/GenBank/DDBJ whole genome shotgun (WGS) entry which is preliminary data.</text>
</comment>
<gene>
    <name evidence="2" type="ORF">E5288_WYG019714</name>
</gene>
<reference evidence="2" key="1">
    <citation type="submission" date="2019-10" db="EMBL/GenBank/DDBJ databases">
        <title>The sequence and de novo assembly of the wild yak genome.</title>
        <authorList>
            <person name="Liu Y."/>
        </authorList>
    </citation>
    <scope>NUCLEOTIDE SEQUENCE [LARGE SCALE GENOMIC DNA]</scope>
    <source>
        <strain evidence="2">WY2019</strain>
    </source>
</reference>
<protein>
    <submittedName>
        <fullName evidence="2">Uncharacterized protein</fullName>
    </submittedName>
</protein>
<feature type="signal peptide" evidence="1">
    <location>
        <begin position="1"/>
        <end position="26"/>
    </location>
</feature>
<dbReference type="EMBL" id="VBQZ03000191">
    <property type="protein sequence ID" value="MXQ97465.1"/>
    <property type="molecule type" value="Genomic_DNA"/>
</dbReference>
<keyword evidence="3" id="KW-1185">Reference proteome</keyword>